<evidence type="ECO:0000256" key="2">
    <source>
        <dbReference type="ARBA" id="ARBA00003861"/>
    </source>
</evidence>
<proteinExistence type="predicted"/>
<evidence type="ECO:0000256" key="10">
    <source>
        <dbReference type="ARBA" id="ARBA00022840"/>
    </source>
</evidence>
<dbReference type="InterPro" id="IPR017441">
    <property type="entry name" value="Protein_kinase_ATP_BS"/>
</dbReference>
<evidence type="ECO:0000256" key="8">
    <source>
        <dbReference type="ARBA" id="ARBA00022777"/>
    </source>
</evidence>
<dbReference type="PROSITE" id="PS00108">
    <property type="entry name" value="PROTEIN_KINASE_ST"/>
    <property type="match status" value="1"/>
</dbReference>
<keyword evidence="6" id="KW-0808">Transferase</keyword>
<dbReference type="Gramene" id="AUR62022572-RA">
    <property type="protein sequence ID" value="AUR62022572-RA:cds"/>
    <property type="gene ID" value="AUR62022572"/>
</dbReference>
<evidence type="ECO:0000259" key="13">
    <source>
        <dbReference type="PROSITE" id="PS50011"/>
    </source>
</evidence>
<dbReference type="InterPro" id="IPR051348">
    <property type="entry name" value="U-box_ubiquitin_ligases"/>
</dbReference>
<dbReference type="PROSITE" id="PS00107">
    <property type="entry name" value="PROTEIN_KINASE_ATP"/>
    <property type="match status" value="1"/>
</dbReference>
<sequence length="840" mass="95160">MGSSKDLLGETRKGMVIDDKVFVAVSKELKESKITLQWALQNSNGEKNICIIYVHVPANVIPMPMGGKFPASQVGEKELKAFREQENKEMNKILDDYLQICAKVGAHAEKLHIERDSIEEGIVEIISQQKIGRLVMGAAADRRYSRKMVEPKSKKANYVRQHAPDFCHIRFICKGRLICTREGVKQPSLDVEGRSSKSLENVQIDAGILSQKLHSSLRISNDDGSEGSSDRYIQTLRPCFSESSIRLPGPKSAFSSPCSSFSREGAPESSLELLVLPQTKIERQRSSPPSVLESSMNDDLYDQLVQAMEEADNSKREAFEESMRRRKAEKEAINAIRKAKSAESLYFEEFRQRKEQEEELHKRKKELEFTKSQLEKVLQELQVASDQRLSLENQYEKSKLIEKEMDEKVFSAVGLLQKYKAERDELQVERDHALREAEILRKQLDQEPSSSHVPFFFSEFSFSDLEKATNNFDPSLKIGEGGYGSIYKGFLRQSQVAIKILNPNSMQGPQEFEQEVDVLSKLRHPNLVTLIGACHESWALVYEYLSGGSLEDRLICKNNTPPLPWQTRIQIATDLCVVLIFLHSSRPTSIIHGDIKPSNILLDENFVCKLSDFGICCVISHRETSMEQTTRFCTSQPKGTFSYMDPEFLTTGELTPKCDIYSFGIILLRLLTGRPAMGITKEVEYALNNGNLNCLLDPSAGDWPFVQAEQLARMALRCCEMNGRNRPDLESDVWRVLEPMKASSRSLSMPWLASDDRAPHYFICPIFQEIMEDPQIASDGFTYEAEAIRGWLDSGHDTSPMTNAKLAKHDFIPNHALRSAIQEWIQNRRCVLTLSVSTGV</sequence>
<evidence type="ECO:0000313" key="16">
    <source>
        <dbReference type="Proteomes" id="UP000596660"/>
    </source>
</evidence>
<evidence type="ECO:0000256" key="4">
    <source>
        <dbReference type="ARBA" id="ARBA00012483"/>
    </source>
</evidence>
<name>A0A803M2X4_CHEQI</name>
<dbReference type="InterPro" id="IPR013083">
    <property type="entry name" value="Znf_RING/FYVE/PHD"/>
</dbReference>
<dbReference type="GO" id="GO:0061630">
    <property type="term" value="F:ubiquitin protein ligase activity"/>
    <property type="evidence" value="ECO:0007669"/>
    <property type="project" value="UniProtKB-EC"/>
</dbReference>
<dbReference type="InterPro" id="IPR014729">
    <property type="entry name" value="Rossmann-like_a/b/a_fold"/>
</dbReference>
<dbReference type="InterPro" id="IPR000719">
    <property type="entry name" value="Prot_kinase_dom"/>
</dbReference>
<dbReference type="EC" id="2.3.2.27" evidence="4"/>
<dbReference type="CDD" id="cd01989">
    <property type="entry name" value="USP_STK_Ubox_N"/>
    <property type="match status" value="1"/>
</dbReference>
<evidence type="ECO:0000256" key="12">
    <source>
        <dbReference type="SAM" id="Coils"/>
    </source>
</evidence>
<dbReference type="SUPFAM" id="SSF56112">
    <property type="entry name" value="Protein kinase-like (PK-like)"/>
    <property type="match status" value="1"/>
</dbReference>
<dbReference type="InterPro" id="IPR011009">
    <property type="entry name" value="Kinase-like_dom_sf"/>
</dbReference>
<dbReference type="PANTHER" id="PTHR45647:SF100">
    <property type="entry name" value="U-BOX DOMAIN-CONTAINING PROTEIN 33"/>
    <property type="match status" value="1"/>
</dbReference>
<reference evidence="15" key="2">
    <citation type="submission" date="2021-03" db="UniProtKB">
        <authorList>
            <consortium name="EnsemblPlants"/>
        </authorList>
    </citation>
    <scope>IDENTIFICATION</scope>
</reference>
<evidence type="ECO:0000313" key="15">
    <source>
        <dbReference type="EnsemblPlants" id="AUR62022572-RA:cds"/>
    </source>
</evidence>
<dbReference type="GO" id="GO:0004674">
    <property type="term" value="F:protein serine/threonine kinase activity"/>
    <property type="evidence" value="ECO:0007669"/>
    <property type="project" value="UniProtKB-KW"/>
</dbReference>
<organism evidence="15 16">
    <name type="scientific">Chenopodium quinoa</name>
    <name type="common">Quinoa</name>
    <dbReference type="NCBI Taxonomy" id="63459"/>
    <lineage>
        <taxon>Eukaryota</taxon>
        <taxon>Viridiplantae</taxon>
        <taxon>Streptophyta</taxon>
        <taxon>Embryophyta</taxon>
        <taxon>Tracheophyta</taxon>
        <taxon>Spermatophyta</taxon>
        <taxon>Magnoliopsida</taxon>
        <taxon>eudicotyledons</taxon>
        <taxon>Gunneridae</taxon>
        <taxon>Pentapetalae</taxon>
        <taxon>Caryophyllales</taxon>
        <taxon>Chenopodiaceae</taxon>
        <taxon>Chenopodioideae</taxon>
        <taxon>Atripliceae</taxon>
        <taxon>Chenopodium</taxon>
    </lineage>
</organism>
<dbReference type="FunFam" id="3.30.200.20:FF:000039">
    <property type="entry name" value="receptor-like protein kinase FERONIA"/>
    <property type="match status" value="1"/>
</dbReference>
<accession>A0A803M2X4</accession>
<keyword evidence="10 11" id="KW-0067">ATP-binding</keyword>
<keyword evidence="12" id="KW-0175">Coiled coil</keyword>
<keyword evidence="5" id="KW-0723">Serine/threonine-protein kinase</keyword>
<feature type="domain" description="Protein kinase" evidence="13">
    <location>
        <begin position="472"/>
        <end position="752"/>
    </location>
</feature>
<evidence type="ECO:0000256" key="1">
    <source>
        <dbReference type="ARBA" id="ARBA00000900"/>
    </source>
</evidence>
<dbReference type="Gene3D" id="3.30.40.10">
    <property type="entry name" value="Zinc/RING finger domain, C3HC4 (zinc finger)"/>
    <property type="match status" value="1"/>
</dbReference>
<evidence type="ECO:0000256" key="9">
    <source>
        <dbReference type="ARBA" id="ARBA00022786"/>
    </source>
</evidence>
<keyword evidence="8" id="KW-0418">Kinase</keyword>
<dbReference type="InterPro" id="IPR003613">
    <property type="entry name" value="Ubox_domain"/>
</dbReference>
<dbReference type="InterPro" id="IPR008271">
    <property type="entry name" value="Ser/Thr_kinase_AS"/>
</dbReference>
<keyword evidence="9" id="KW-0833">Ubl conjugation pathway</keyword>
<dbReference type="SUPFAM" id="SSF52402">
    <property type="entry name" value="Adenine nucleotide alpha hydrolases-like"/>
    <property type="match status" value="1"/>
</dbReference>
<keyword evidence="7 11" id="KW-0547">Nucleotide-binding</keyword>
<comment type="function">
    <text evidence="2">Functions as an E3 ubiquitin ligase.</text>
</comment>
<reference evidence="15" key="1">
    <citation type="journal article" date="2017" name="Nature">
        <title>The genome of Chenopodium quinoa.</title>
        <authorList>
            <person name="Jarvis D.E."/>
            <person name="Ho Y.S."/>
            <person name="Lightfoot D.J."/>
            <person name="Schmoeckel S.M."/>
            <person name="Li B."/>
            <person name="Borm T.J.A."/>
            <person name="Ohyanagi H."/>
            <person name="Mineta K."/>
            <person name="Michell C.T."/>
            <person name="Saber N."/>
            <person name="Kharbatia N.M."/>
            <person name="Rupper R.R."/>
            <person name="Sharp A.R."/>
            <person name="Dally N."/>
            <person name="Boughton B.A."/>
            <person name="Woo Y.H."/>
            <person name="Gao G."/>
            <person name="Schijlen E.G.W.M."/>
            <person name="Guo X."/>
            <person name="Momin A.A."/>
            <person name="Negrao S."/>
            <person name="Al-Babili S."/>
            <person name="Gehring C."/>
            <person name="Roessner U."/>
            <person name="Jung C."/>
            <person name="Murphy K."/>
            <person name="Arold S.T."/>
            <person name="Gojobori T."/>
            <person name="van der Linden C.G."/>
            <person name="van Loo E.N."/>
            <person name="Jellen E.N."/>
            <person name="Maughan P.J."/>
            <person name="Tester M."/>
        </authorList>
    </citation>
    <scope>NUCLEOTIDE SEQUENCE [LARGE SCALE GENOMIC DNA]</scope>
    <source>
        <strain evidence="15">cv. PI 614886</strain>
    </source>
</reference>
<dbReference type="PROSITE" id="PS50011">
    <property type="entry name" value="PROTEIN_KINASE_DOM"/>
    <property type="match status" value="1"/>
</dbReference>
<feature type="coiled-coil region" evidence="12">
    <location>
        <begin position="297"/>
        <end position="443"/>
    </location>
</feature>
<evidence type="ECO:0000259" key="14">
    <source>
        <dbReference type="PROSITE" id="PS51698"/>
    </source>
</evidence>
<dbReference type="EnsemblPlants" id="AUR62022572-RA">
    <property type="protein sequence ID" value="AUR62022572-RA:cds"/>
    <property type="gene ID" value="AUR62022572"/>
</dbReference>
<dbReference type="Pfam" id="PF04564">
    <property type="entry name" value="U-box"/>
    <property type="match status" value="1"/>
</dbReference>
<dbReference type="GO" id="GO:0016567">
    <property type="term" value="P:protein ubiquitination"/>
    <property type="evidence" value="ECO:0007669"/>
    <property type="project" value="UniProtKB-UniPathway"/>
</dbReference>
<evidence type="ECO:0000256" key="3">
    <source>
        <dbReference type="ARBA" id="ARBA00004906"/>
    </source>
</evidence>
<evidence type="ECO:0000256" key="5">
    <source>
        <dbReference type="ARBA" id="ARBA00022527"/>
    </source>
</evidence>
<dbReference type="Proteomes" id="UP000596660">
    <property type="component" value="Unplaced"/>
</dbReference>
<dbReference type="Gene3D" id="1.10.510.10">
    <property type="entry name" value="Transferase(Phosphotransferase) domain 1"/>
    <property type="match status" value="1"/>
</dbReference>
<protein>
    <recommendedName>
        <fullName evidence="4">RING-type E3 ubiquitin transferase</fullName>
        <ecNumber evidence="4">2.3.2.27</ecNumber>
    </recommendedName>
</protein>
<evidence type="ECO:0000256" key="11">
    <source>
        <dbReference type="PROSITE-ProRule" id="PRU10141"/>
    </source>
</evidence>
<keyword evidence="16" id="KW-1185">Reference proteome</keyword>
<dbReference type="GO" id="GO:0005524">
    <property type="term" value="F:ATP binding"/>
    <property type="evidence" value="ECO:0007669"/>
    <property type="project" value="UniProtKB-UniRule"/>
</dbReference>
<dbReference type="OMA" id="VPAQMIT"/>
<comment type="pathway">
    <text evidence="3">Protein modification; protein ubiquitination.</text>
</comment>
<feature type="binding site" evidence="11">
    <location>
        <position position="499"/>
    </location>
    <ligand>
        <name>ATP</name>
        <dbReference type="ChEBI" id="CHEBI:30616"/>
    </ligand>
</feature>
<dbReference type="SMART" id="SM00220">
    <property type="entry name" value="S_TKc"/>
    <property type="match status" value="1"/>
</dbReference>
<dbReference type="UniPathway" id="UPA00143"/>
<dbReference type="AlphaFoldDB" id="A0A803M2X4"/>
<feature type="domain" description="U-box" evidence="14">
    <location>
        <begin position="757"/>
        <end position="831"/>
    </location>
</feature>
<dbReference type="PANTHER" id="PTHR45647">
    <property type="entry name" value="OS02G0152300 PROTEIN"/>
    <property type="match status" value="1"/>
</dbReference>
<comment type="catalytic activity">
    <reaction evidence="1">
        <text>S-ubiquitinyl-[E2 ubiquitin-conjugating enzyme]-L-cysteine + [acceptor protein]-L-lysine = [E2 ubiquitin-conjugating enzyme]-L-cysteine + N(6)-ubiquitinyl-[acceptor protein]-L-lysine.</text>
        <dbReference type="EC" id="2.3.2.27"/>
    </reaction>
</comment>
<dbReference type="CDD" id="cd16655">
    <property type="entry name" value="RING-Ubox_WDSUB1-like"/>
    <property type="match status" value="1"/>
</dbReference>
<dbReference type="Gene3D" id="3.40.50.620">
    <property type="entry name" value="HUPs"/>
    <property type="match status" value="1"/>
</dbReference>
<evidence type="ECO:0000256" key="7">
    <source>
        <dbReference type="ARBA" id="ARBA00022741"/>
    </source>
</evidence>
<dbReference type="SUPFAM" id="SSF57850">
    <property type="entry name" value="RING/U-box"/>
    <property type="match status" value="1"/>
</dbReference>
<dbReference type="SMART" id="SM00504">
    <property type="entry name" value="Ubox"/>
    <property type="match status" value="1"/>
</dbReference>
<dbReference type="Gene3D" id="3.30.200.20">
    <property type="entry name" value="Phosphorylase Kinase, domain 1"/>
    <property type="match status" value="1"/>
</dbReference>
<dbReference type="Pfam" id="PF00069">
    <property type="entry name" value="Pkinase"/>
    <property type="match status" value="1"/>
</dbReference>
<evidence type="ECO:0000256" key="6">
    <source>
        <dbReference type="ARBA" id="ARBA00022679"/>
    </source>
</evidence>
<dbReference type="PROSITE" id="PS51698">
    <property type="entry name" value="U_BOX"/>
    <property type="match status" value="1"/>
</dbReference>